<dbReference type="RefSeq" id="XP_040652832.1">
    <property type="nucleotide sequence ID" value="XM_040795155.1"/>
</dbReference>
<keyword evidence="8 13" id="KW-0812">Transmembrane</keyword>
<dbReference type="InterPro" id="IPR050416">
    <property type="entry name" value="FAD-linked_Oxidoreductase"/>
</dbReference>
<dbReference type="InterPro" id="IPR006094">
    <property type="entry name" value="Oxid_FAD_bind_N"/>
</dbReference>
<feature type="transmembrane region" description="Helical" evidence="13">
    <location>
        <begin position="128"/>
        <end position="147"/>
    </location>
</feature>
<dbReference type="Gene3D" id="1.20.120.1780">
    <property type="entry name" value="UbiA prenyltransferase"/>
    <property type="match status" value="1"/>
</dbReference>
<keyword evidence="11" id="KW-0560">Oxidoreductase</keyword>
<evidence type="ECO:0000256" key="8">
    <source>
        <dbReference type="ARBA" id="ARBA00022692"/>
    </source>
</evidence>
<dbReference type="GO" id="GO:0016020">
    <property type="term" value="C:membrane"/>
    <property type="evidence" value="ECO:0007669"/>
    <property type="project" value="UniProtKB-SubCell"/>
</dbReference>
<feature type="domain" description="FAD-binding PCMH-type" evidence="14">
    <location>
        <begin position="292"/>
        <end position="464"/>
    </location>
</feature>
<dbReference type="PANTHER" id="PTHR42973:SF17">
    <property type="entry name" value="OXIDASE, PUTATIVE (AFU_ORTHOLOGUE AFUA_6G14340)-RELATED"/>
    <property type="match status" value="1"/>
</dbReference>
<dbReference type="STRING" id="5078.A0A135LZA3"/>
<dbReference type="InterPro" id="IPR039653">
    <property type="entry name" value="Prenyltransferase"/>
</dbReference>
<evidence type="ECO:0000256" key="7">
    <source>
        <dbReference type="ARBA" id="ARBA00022679"/>
    </source>
</evidence>
<evidence type="ECO:0000313" key="15">
    <source>
        <dbReference type="EMBL" id="KXG54297.1"/>
    </source>
</evidence>
<keyword evidence="9" id="KW-0274">FAD</keyword>
<dbReference type="OrthoDB" id="407275at2759"/>
<evidence type="ECO:0000256" key="4">
    <source>
        <dbReference type="ARBA" id="ARBA00005466"/>
    </source>
</evidence>
<dbReference type="Pfam" id="PF01040">
    <property type="entry name" value="UbiA"/>
    <property type="match status" value="1"/>
</dbReference>
<feature type="transmembrane region" description="Helical" evidence="13">
    <location>
        <begin position="159"/>
        <end position="178"/>
    </location>
</feature>
<evidence type="ECO:0000256" key="9">
    <source>
        <dbReference type="ARBA" id="ARBA00022827"/>
    </source>
</evidence>
<dbReference type="Gene3D" id="1.10.357.140">
    <property type="entry name" value="UbiA prenyltransferase"/>
    <property type="match status" value="1"/>
</dbReference>
<evidence type="ECO:0000256" key="13">
    <source>
        <dbReference type="SAM" id="Phobius"/>
    </source>
</evidence>
<evidence type="ECO:0000259" key="14">
    <source>
        <dbReference type="PROSITE" id="PS51387"/>
    </source>
</evidence>
<evidence type="ECO:0000256" key="5">
    <source>
        <dbReference type="ARBA" id="ARBA00005985"/>
    </source>
</evidence>
<evidence type="ECO:0000256" key="10">
    <source>
        <dbReference type="ARBA" id="ARBA00022989"/>
    </source>
</evidence>
<proteinExistence type="inferred from homology"/>
<evidence type="ECO:0000313" key="16">
    <source>
        <dbReference type="Proteomes" id="UP000070168"/>
    </source>
</evidence>
<dbReference type="Pfam" id="PF01565">
    <property type="entry name" value="FAD_binding_4"/>
    <property type="match status" value="1"/>
</dbReference>
<organism evidence="15 16">
    <name type="scientific">Penicillium patulum</name>
    <name type="common">Penicillium griseofulvum</name>
    <dbReference type="NCBI Taxonomy" id="5078"/>
    <lineage>
        <taxon>Eukaryota</taxon>
        <taxon>Fungi</taxon>
        <taxon>Dikarya</taxon>
        <taxon>Ascomycota</taxon>
        <taxon>Pezizomycotina</taxon>
        <taxon>Eurotiomycetes</taxon>
        <taxon>Eurotiomycetidae</taxon>
        <taxon>Eurotiales</taxon>
        <taxon>Aspergillaceae</taxon>
        <taxon>Penicillium</taxon>
    </lineage>
</organism>
<dbReference type="FunFam" id="1.10.357.140:FF:000008">
    <property type="entry name" value="4-hydroxybenzoate octaprenyltransferase"/>
    <property type="match status" value="1"/>
</dbReference>
<dbReference type="UniPathway" id="UPA00213"/>
<dbReference type="Pfam" id="PF08031">
    <property type="entry name" value="BBE"/>
    <property type="match status" value="1"/>
</dbReference>
<dbReference type="Gene3D" id="3.30.465.10">
    <property type="match status" value="1"/>
</dbReference>
<evidence type="ECO:0000256" key="3">
    <source>
        <dbReference type="ARBA" id="ARBA00004721"/>
    </source>
</evidence>
<feature type="transmembrane region" description="Helical" evidence="13">
    <location>
        <begin position="233"/>
        <end position="257"/>
    </location>
</feature>
<dbReference type="CDD" id="cd13959">
    <property type="entry name" value="PT_UbiA_COQ2"/>
    <property type="match status" value="1"/>
</dbReference>
<dbReference type="Proteomes" id="UP000070168">
    <property type="component" value="Unassembled WGS sequence"/>
</dbReference>
<comment type="subcellular location">
    <subcellularLocation>
        <location evidence="2">Membrane</location>
        <topology evidence="2">Multi-pass membrane protein</topology>
    </subcellularLocation>
</comment>
<dbReference type="PROSITE" id="PS51387">
    <property type="entry name" value="FAD_PCMH"/>
    <property type="match status" value="1"/>
</dbReference>
<name>A0A135LZA3_PENPA</name>
<evidence type="ECO:0000256" key="2">
    <source>
        <dbReference type="ARBA" id="ARBA00004141"/>
    </source>
</evidence>
<dbReference type="GO" id="GO:0016491">
    <property type="term" value="F:oxidoreductase activity"/>
    <property type="evidence" value="ECO:0007669"/>
    <property type="project" value="UniProtKB-KW"/>
</dbReference>
<dbReference type="InterPro" id="IPR044878">
    <property type="entry name" value="UbiA_sf"/>
</dbReference>
<dbReference type="InterPro" id="IPR000537">
    <property type="entry name" value="UbiA_prenyltransferase"/>
</dbReference>
<keyword evidence="16" id="KW-1185">Reference proteome</keyword>
<dbReference type="GO" id="GO:0016114">
    <property type="term" value="P:terpenoid biosynthetic process"/>
    <property type="evidence" value="ECO:0007669"/>
    <property type="project" value="UniProtKB-UniPathway"/>
</dbReference>
<comment type="pathway">
    <text evidence="3">Secondary metabolite biosynthesis; terpenoid biosynthesis.</text>
</comment>
<dbReference type="InterPro" id="IPR016166">
    <property type="entry name" value="FAD-bd_PCMH"/>
</dbReference>
<comment type="cofactor">
    <cofactor evidence="1">
        <name>Mg(2+)</name>
        <dbReference type="ChEBI" id="CHEBI:18420"/>
    </cofactor>
</comment>
<dbReference type="Gene3D" id="3.40.462.20">
    <property type="match status" value="1"/>
</dbReference>
<comment type="similarity">
    <text evidence="5">Belongs to the UbiA prenyltransferase family.</text>
</comment>
<dbReference type="AlphaFoldDB" id="A0A135LZA3"/>
<dbReference type="GO" id="GO:0071949">
    <property type="term" value="F:FAD binding"/>
    <property type="evidence" value="ECO:0007669"/>
    <property type="project" value="InterPro"/>
</dbReference>
<reference evidence="15 16" key="1">
    <citation type="journal article" date="2016" name="BMC Genomics">
        <title>Genome sequencing and secondary metabolism of the postharvest pathogen Penicillium griseofulvum.</title>
        <authorList>
            <person name="Banani H."/>
            <person name="Marcet-Houben M."/>
            <person name="Ballester A.R."/>
            <person name="Abbruscato P."/>
            <person name="Gonzalez-Candelas L."/>
            <person name="Gabaldon T."/>
            <person name="Spadaro D."/>
        </authorList>
    </citation>
    <scope>NUCLEOTIDE SEQUENCE [LARGE SCALE GENOMIC DNA]</scope>
    <source>
        <strain evidence="15 16">PG3</strain>
    </source>
</reference>
<dbReference type="EMBL" id="LHQR01000013">
    <property type="protein sequence ID" value="KXG54297.1"/>
    <property type="molecule type" value="Genomic_DNA"/>
</dbReference>
<evidence type="ECO:0000256" key="1">
    <source>
        <dbReference type="ARBA" id="ARBA00001946"/>
    </source>
</evidence>
<dbReference type="GO" id="GO:0140722">
    <property type="term" value="P:mycophenolic acid biosynthetic process"/>
    <property type="evidence" value="ECO:0007669"/>
    <property type="project" value="UniProtKB-ARBA"/>
</dbReference>
<evidence type="ECO:0000256" key="11">
    <source>
        <dbReference type="ARBA" id="ARBA00023002"/>
    </source>
</evidence>
<sequence>MAPKGSGSTILSVLPSPWVPYAQLIRLDKPIGFAIVYLPYLIGIIYAASIAPDALPISELLDRARIFLTGSIILRSAGCTWDDIVDQDLDRKVGRSQGRPIPRGAVSTTNAFLFTLVLSAIGVYNLRLLPIECSFDAIVIVVLSLVYPYLKRVTNYPQVVLGLTIAFAIIMATHSLGVDPWAYPTHISTLSLYFSIVLLMMLYDIIYARQDTADDVKAGVKGMAVRFRHSIRLLAYIMALAITIFLGIIEISTVIMGEISFEEQLLRTVGSDDSLVTFPVSPEGIPVFNRNIPLTPKAITFPQSVEQVAEIVKRSAAAGYKVQARSGGHSYANHGYGGVDGAVVVDLKNLQYLSIDESSHAATFGAGAHLGDIARFLYKQGRAMAHGTCPDVGIGGHATTGGMGPASRQWGLAIDQILEMQVVLADGQIVRTSQTEHEDLFFALRGAGASFGIVTEFVMRTQPAPTEAVQYEYVLESTNPVVRANTFKAWQQLVADPALPVDLHSMIDIFEHKIVISGTFFGTRESFDALNLDICFSDIQGNVTVTSDWMQLVDSWANHVLREFGGGVPRAFYAKSLNFNAQSILPPAVVDTLFHFLSTWAQGRGRLFLSFHLGGGAILNVPKGETAYPYRDTLFWGQFAVAGMGVVPQKSQDFVNCIVGIITGGMPDGIFGAYAGHVDPSLLNPQDAYWGPSLPRLMKIKTSVDPQDVFHNPQSVAVLEPST</sequence>
<feature type="transmembrane region" description="Helical" evidence="13">
    <location>
        <begin position="101"/>
        <end position="122"/>
    </location>
</feature>
<protein>
    <submittedName>
        <fullName evidence="15">FAD-binding, type 2</fullName>
    </submittedName>
</protein>
<dbReference type="InterPro" id="IPR016169">
    <property type="entry name" value="FAD-bd_PCMH_sub2"/>
</dbReference>
<comment type="similarity">
    <text evidence="4">Belongs to the oxygen-dependent FAD-linked oxidoreductase family.</text>
</comment>
<comment type="caution">
    <text evidence="15">The sequence shown here is derived from an EMBL/GenBank/DDBJ whole genome shotgun (WGS) entry which is preliminary data.</text>
</comment>
<keyword evidence="7" id="KW-0808">Transferase</keyword>
<keyword evidence="10 13" id="KW-1133">Transmembrane helix</keyword>
<feature type="transmembrane region" description="Helical" evidence="13">
    <location>
        <begin position="190"/>
        <end position="208"/>
    </location>
</feature>
<keyword evidence="6" id="KW-0285">Flavoprotein</keyword>
<dbReference type="GO" id="GO:0004659">
    <property type="term" value="F:prenyltransferase activity"/>
    <property type="evidence" value="ECO:0007669"/>
    <property type="project" value="UniProtKB-ARBA"/>
</dbReference>
<dbReference type="SUPFAM" id="SSF56176">
    <property type="entry name" value="FAD-binding/transporter-associated domain-like"/>
    <property type="match status" value="1"/>
</dbReference>
<accession>A0A135LZA3</accession>
<dbReference type="InterPro" id="IPR036318">
    <property type="entry name" value="FAD-bd_PCMH-like_sf"/>
</dbReference>
<dbReference type="InterPro" id="IPR012951">
    <property type="entry name" value="BBE"/>
</dbReference>
<dbReference type="GeneID" id="63710455"/>
<dbReference type="PANTHER" id="PTHR42973">
    <property type="entry name" value="BINDING OXIDOREDUCTASE, PUTATIVE (AFU_ORTHOLOGUE AFUA_1G17690)-RELATED"/>
    <property type="match status" value="1"/>
</dbReference>
<evidence type="ECO:0000256" key="6">
    <source>
        <dbReference type="ARBA" id="ARBA00022630"/>
    </source>
</evidence>
<feature type="transmembrane region" description="Helical" evidence="13">
    <location>
        <begin position="31"/>
        <end position="55"/>
    </location>
</feature>
<keyword evidence="12 13" id="KW-0472">Membrane</keyword>
<gene>
    <name evidence="15" type="ORF">PGRI_074410</name>
</gene>
<evidence type="ECO:0000256" key="12">
    <source>
        <dbReference type="ARBA" id="ARBA00023136"/>
    </source>
</evidence>